<dbReference type="AlphaFoldDB" id="A0A370L9I6"/>
<comment type="caution">
    <text evidence="1">The sequence shown here is derived from an EMBL/GenBank/DDBJ whole genome shotgun (WGS) entry which is preliminary data.</text>
</comment>
<evidence type="ECO:0000313" key="2">
    <source>
        <dbReference type="Proteomes" id="UP000255207"/>
    </source>
</evidence>
<sequence length="142" mass="15469">MLAAGVDRFDLGVSLPHVDAVEVVDGQPLSLSDTIGKAMREALSARLQADHREGQIEELANMDVNISINARRKAPAAEIEALTALATEAVEDNEEFSIRTLSKATFTREELLLRQTYFDAGNDALLSVDVAWNKIVAFLDSV</sequence>
<reference evidence="2" key="1">
    <citation type="submission" date="2018-07" db="EMBL/GenBank/DDBJ databases">
        <authorList>
            <person name="Safronova V.I."/>
            <person name="Chirak E.R."/>
            <person name="Sazanova A.L."/>
        </authorList>
    </citation>
    <scope>NUCLEOTIDE SEQUENCE [LARGE SCALE GENOMIC DNA]</scope>
    <source>
        <strain evidence="2">RCAM04685</strain>
    </source>
</reference>
<protein>
    <submittedName>
        <fullName evidence="1">Uncharacterized protein</fullName>
    </submittedName>
</protein>
<dbReference type="EMBL" id="QQTP01000002">
    <property type="protein sequence ID" value="RDJ27967.1"/>
    <property type="molecule type" value="Genomic_DNA"/>
</dbReference>
<evidence type="ECO:0000313" key="1">
    <source>
        <dbReference type="EMBL" id="RDJ27967.1"/>
    </source>
</evidence>
<proteinExistence type="predicted"/>
<gene>
    <name evidence="1" type="ORF">DWE98_05010</name>
</gene>
<dbReference type="Proteomes" id="UP000255207">
    <property type="component" value="Unassembled WGS sequence"/>
</dbReference>
<accession>A0A370L9I6</accession>
<name>A0A370L9I6_9HYPH</name>
<organism evidence="1 2">
    <name type="scientific">Bosea caraganae</name>
    <dbReference type="NCBI Taxonomy" id="2763117"/>
    <lineage>
        <taxon>Bacteria</taxon>
        <taxon>Pseudomonadati</taxon>
        <taxon>Pseudomonadota</taxon>
        <taxon>Alphaproteobacteria</taxon>
        <taxon>Hyphomicrobiales</taxon>
        <taxon>Boseaceae</taxon>
        <taxon>Bosea</taxon>
    </lineage>
</organism>
<keyword evidence="2" id="KW-1185">Reference proteome</keyword>